<organism evidence="3 4">
    <name type="scientific">Trichosporon asahii var. asahii (strain ATCC 90039 / CBS 2479 / JCM 2466 / KCTC 7840 / NBRC 103889/ NCYC 2677 / UAMH 7654)</name>
    <name type="common">Yeast</name>
    <dbReference type="NCBI Taxonomy" id="1186058"/>
    <lineage>
        <taxon>Eukaryota</taxon>
        <taxon>Fungi</taxon>
        <taxon>Dikarya</taxon>
        <taxon>Basidiomycota</taxon>
        <taxon>Agaricomycotina</taxon>
        <taxon>Tremellomycetes</taxon>
        <taxon>Trichosporonales</taxon>
        <taxon>Trichosporonaceae</taxon>
        <taxon>Trichosporon</taxon>
    </lineage>
</organism>
<evidence type="ECO:0000313" key="3">
    <source>
        <dbReference type="EMBL" id="EJT52197.1"/>
    </source>
</evidence>
<feature type="region of interest" description="Disordered" evidence="2">
    <location>
        <begin position="1"/>
        <end position="34"/>
    </location>
</feature>
<feature type="compositionally biased region" description="Basic and acidic residues" evidence="2">
    <location>
        <begin position="520"/>
        <end position="530"/>
    </location>
</feature>
<sequence length="638" mass="71011">MTTTTTVTITESTGKAAEASPDASSEPRKRRADSFDSDIEIDIFDLLERSRRCTTIVRKTFTPASTSSTPSAPTVAATQKKTQRPRQASTKPDVSRLKKPKAKRKPGLRSLPRAGVDVWVEIPRRKCRLVQSAESEISQSLDPDSERPVCFKSEAISDDHAGLRAENASLRQLLDTLNPEIASLRLQLNALYPENASLRAQLDALRPENATLRAQLDALEAEKRVTDAWVASAASPHSSTASREAAIAIGRLLEDKRVQAHALVSLRSELEALKSSRPEVERINVLWRENKTLRSELGMQMTRTAQVEGERERLRHALATEIATTARLRSEAARLQATAKEKDAEVERLFAECEASDQKHAQLSAQVDTQRAEVTRLEAYISKLETNVAHALGQLAETEDARRSAHEENVKLREQRDAVVNRVENFDAVHAAQALEQVRRECDEMRWERDLIKSKLEQSKEANESLHRRMKELSQRQALAAAPPPPPPPAQVTPPAPPSSWPSRPWTPPQSTTASSSRPRTGDGPDPRDQELSALRLTIARMTREVSSANTQRRYAAEQLERAEQNSKSLRAEIARGDRDLAKVQRENITLRSELANANTAIGLQRAEIAGFGATLNKAVDEVSQAYEARRYYEHGVR</sequence>
<feature type="compositionally biased region" description="Low complexity" evidence="2">
    <location>
        <begin position="1"/>
        <end position="24"/>
    </location>
</feature>
<feature type="compositionally biased region" description="Basic and acidic residues" evidence="2">
    <location>
        <begin position="458"/>
        <end position="474"/>
    </location>
</feature>
<dbReference type="KEGG" id="tasa:A1Q1_06303"/>
<gene>
    <name evidence="3" type="ORF">A1Q1_06303</name>
</gene>
<dbReference type="PANTHER" id="PTHR32114:SF2">
    <property type="entry name" value="ABC TRANSPORTER ABCH.3"/>
    <property type="match status" value="1"/>
</dbReference>
<dbReference type="RefSeq" id="XP_014183382.1">
    <property type="nucleotide sequence ID" value="XM_014327907.1"/>
</dbReference>
<name>J6FAG3_TRIAS</name>
<dbReference type="Gene3D" id="6.10.250.3110">
    <property type="match status" value="1"/>
</dbReference>
<feature type="region of interest" description="Disordered" evidence="2">
    <location>
        <begin position="458"/>
        <end position="530"/>
    </location>
</feature>
<evidence type="ECO:0000256" key="2">
    <source>
        <dbReference type="SAM" id="MobiDB-lite"/>
    </source>
</evidence>
<feature type="compositionally biased region" description="Basic residues" evidence="2">
    <location>
        <begin position="97"/>
        <end position="107"/>
    </location>
</feature>
<dbReference type="GeneID" id="25989815"/>
<dbReference type="EMBL" id="ALBS01000032">
    <property type="protein sequence ID" value="EJT52197.1"/>
    <property type="molecule type" value="Genomic_DNA"/>
</dbReference>
<reference evidence="3 4" key="1">
    <citation type="journal article" date="2012" name="Eukaryot. Cell">
        <title>Draft genome sequence of CBS 2479, the standard type strain of Trichosporon asahii.</title>
        <authorList>
            <person name="Yang R.Y."/>
            <person name="Li H.T."/>
            <person name="Zhu H."/>
            <person name="Zhou G.P."/>
            <person name="Wang M."/>
            <person name="Wang L."/>
        </authorList>
    </citation>
    <scope>NUCLEOTIDE SEQUENCE [LARGE SCALE GENOMIC DNA]</scope>
    <source>
        <strain evidence="4">ATCC 90039 / CBS 2479 / JCM 2466 / KCTC 7840 / NCYC 2677 / UAMH 7654</strain>
    </source>
</reference>
<dbReference type="HOGENOM" id="CLU_429054_0_0_1"/>
<feature type="coiled-coil region" evidence="1">
    <location>
        <begin position="546"/>
        <end position="601"/>
    </location>
</feature>
<dbReference type="OrthoDB" id="76453at2759"/>
<evidence type="ECO:0000256" key="1">
    <source>
        <dbReference type="SAM" id="Coils"/>
    </source>
</evidence>
<dbReference type="AlphaFoldDB" id="J6FAG3"/>
<proteinExistence type="predicted"/>
<feature type="region of interest" description="Disordered" evidence="2">
    <location>
        <begin position="62"/>
        <end position="110"/>
    </location>
</feature>
<dbReference type="Proteomes" id="UP000002748">
    <property type="component" value="Unassembled WGS sequence"/>
</dbReference>
<accession>J6FAG3</accession>
<comment type="caution">
    <text evidence="3">The sequence shown here is derived from an EMBL/GenBank/DDBJ whole genome shotgun (WGS) entry which is preliminary data.</text>
</comment>
<dbReference type="VEuPathDB" id="FungiDB:A1Q1_06303"/>
<keyword evidence="1" id="KW-0175">Coiled coil</keyword>
<dbReference type="PANTHER" id="PTHR32114">
    <property type="entry name" value="ABC TRANSPORTER ABCH.3"/>
    <property type="match status" value="1"/>
</dbReference>
<feature type="compositionally biased region" description="Pro residues" evidence="2">
    <location>
        <begin position="482"/>
        <end position="508"/>
    </location>
</feature>
<feature type="compositionally biased region" description="Low complexity" evidence="2">
    <location>
        <begin position="62"/>
        <end position="78"/>
    </location>
</feature>
<protein>
    <submittedName>
        <fullName evidence="3">Rhoptry protein</fullName>
    </submittedName>
</protein>
<evidence type="ECO:0000313" key="4">
    <source>
        <dbReference type="Proteomes" id="UP000002748"/>
    </source>
</evidence>